<evidence type="ECO:0000256" key="2">
    <source>
        <dbReference type="PROSITE-ProRule" id="PRU00703"/>
    </source>
</evidence>
<evidence type="ECO:0000313" key="4">
    <source>
        <dbReference type="EMBL" id="SAL83832.1"/>
    </source>
</evidence>
<sequence length="230" mass="24787">MQASDVMTATVISVKPEMSVRDAARVLAEHRISGAPVVDARGRVVGMISEGDLLHRTELGTLTEGRRSWWLDLTSADHDAANYIKAHGRTVQDVMTAEVTSIGEATSLSDVATVLESRHVKRVPVLRDGQLVGIVSRANLVQALASITDEPGGDASPSDRDIRAMLMGELAGHKWAFAGRNIVVRDGVVHLWGSSWSTDSLRAMCVAAESIPGVKRVEDHTEPYQMMPGV</sequence>
<dbReference type="InterPro" id="IPR007055">
    <property type="entry name" value="BON_dom"/>
</dbReference>
<dbReference type="InterPro" id="IPR017080">
    <property type="entry name" value="UCP036990_CBS_BON"/>
</dbReference>
<reference evidence="4" key="1">
    <citation type="submission" date="2016-01" db="EMBL/GenBank/DDBJ databases">
        <authorList>
            <person name="Peeters C."/>
        </authorList>
    </citation>
    <scope>NUCLEOTIDE SEQUENCE [LARGE SCALE GENOMIC DNA]</scope>
    <source>
        <strain evidence="4">LMG 22940</strain>
    </source>
</reference>
<proteinExistence type="predicted"/>
<dbReference type="AlphaFoldDB" id="A0A158KRU1"/>
<dbReference type="InterPro" id="IPR051257">
    <property type="entry name" value="Diverse_CBS-Domain"/>
</dbReference>
<feature type="domain" description="CBS" evidence="3">
    <location>
        <begin position="95"/>
        <end position="150"/>
    </location>
</feature>
<dbReference type="InterPro" id="IPR046342">
    <property type="entry name" value="CBS_dom_sf"/>
</dbReference>
<dbReference type="EMBL" id="FCON02000146">
    <property type="protein sequence ID" value="SAL83832.1"/>
    <property type="molecule type" value="Genomic_DNA"/>
</dbReference>
<dbReference type="PANTHER" id="PTHR43080:SF26">
    <property type="entry name" value="REGULATORY PROTEIN"/>
    <property type="match status" value="1"/>
</dbReference>
<comment type="caution">
    <text evidence="4">The sequence shown here is derived from an EMBL/GenBank/DDBJ whole genome shotgun (WGS) entry which is preliminary data.</text>
</comment>
<dbReference type="SUPFAM" id="SSF54631">
    <property type="entry name" value="CBS-domain pair"/>
    <property type="match status" value="1"/>
</dbReference>
<dbReference type="PROSITE" id="PS51371">
    <property type="entry name" value="CBS"/>
    <property type="match status" value="2"/>
</dbReference>
<evidence type="ECO:0000259" key="3">
    <source>
        <dbReference type="PROSITE" id="PS51371"/>
    </source>
</evidence>
<name>A0A158KRU1_9BURK</name>
<organism evidence="4 5">
    <name type="scientific">Caballeronia choica</name>
    <dbReference type="NCBI Taxonomy" id="326476"/>
    <lineage>
        <taxon>Bacteria</taxon>
        <taxon>Pseudomonadati</taxon>
        <taxon>Pseudomonadota</taxon>
        <taxon>Betaproteobacteria</taxon>
        <taxon>Burkholderiales</taxon>
        <taxon>Burkholderiaceae</taxon>
        <taxon>Caballeronia</taxon>
    </lineage>
</organism>
<keyword evidence="5" id="KW-1185">Reference proteome</keyword>
<dbReference type="Gene3D" id="3.10.580.10">
    <property type="entry name" value="CBS-domain"/>
    <property type="match status" value="1"/>
</dbReference>
<dbReference type="Pfam" id="PF00571">
    <property type="entry name" value="CBS"/>
    <property type="match status" value="2"/>
</dbReference>
<dbReference type="InterPro" id="IPR000644">
    <property type="entry name" value="CBS_dom"/>
</dbReference>
<dbReference type="Proteomes" id="UP000054770">
    <property type="component" value="Unassembled WGS sequence"/>
</dbReference>
<evidence type="ECO:0000313" key="5">
    <source>
        <dbReference type="Proteomes" id="UP000054770"/>
    </source>
</evidence>
<accession>A0A158KRU1</accession>
<gene>
    <name evidence="4" type="ORF">AWB68_07062</name>
</gene>
<dbReference type="PANTHER" id="PTHR43080">
    <property type="entry name" value="CBS DOMAIN-CONTAINING PROTEIN CBSX3, MITOCHONDRIAL"/>
    <property type="match status" value="1"/>
</dbReference>
<feature type="domain" description="CBS" evidence="3">
    <location>
        <begin position="7"/>
        <end position="64"/>
    </location>
</feature>
<dbReference type="PIRSF" id="PIRSF036990">
    <property type="entry name" value="UCP036990_CBS_BON"/>
    <property type="match status" value="1"/>
</dbReference>
<dbReference type="OrthoDB" id="9790355at2"/>
<dbReference type="Pfam" id="PF04972">
    <property type="entry name" value="BON"/>
    <property type="match status" value="1"/>
</dbReference>
<dbReference type="RefSeq" id="WP_087648934.1">
    <property type="nucleotide sequence ID" value="NZ_FCON02000146.1"/>
</dbReference>
<dbReference type="CDD" id="cd04586">
    <property type="entry name" value="CBS_pair_BON_assoc"/>
    <property type="match status" value="1"/>
</dbReference>
<dbReference type="SMART" id="SM00116">
    <property type="entry name" value="CBS"/>
    <property type="match status" value="2"/>
</dbReference>
<protein>
    <submittedName>
        <fullName evidence="4">CBS domain-containing protein</fullName>
    </submittedName>
</protein>
<evidence type="ECO:0000256" key="1">
    <source>
        <dbReference type="ARBA" id="ARBA00023122"/>
    </source>
</evidence>
<keyword evidence="1 2" id="KW-0129">CBS domain</keyword>